<keyword evidence="4" id="KW-1185">Reference proteome</keyword>
<feature type="compositionally biased region" description="Polar residues" evidence="1">
    <location>
        <begin position="72"/>
        <end position="82"/>
    </location>
</feature>
<evidence type="ECO:0000313" key="3">
    <source>
        <dbReference type="EMBL" id="MEQ2226631.1"/>
    </source>
</evidence>
<feature type="region of interest" description="Disordered" evidence="1">
    <location>
        <begin position="66"/>
        <end position="99"/>
    </location>
</feature>
<gene>
    <name evidence="3" type="ORF">ILYODFUR_029229</name>
</gene>
<proteinExistence type="predicted"/>
<keyword evidence="2" id="KW-1133">Transmembrane helix</keyword>
<reference evidence="3 4" key="1">
    <citation type="submission" date="2021-06" db="EMBL/GenBank/DDBJ databases">
        <authorList>
            <person name="Palmer J.M."/>
        </authorList>
    </citation>
    <scope>NUCLEOTIDE SEQUENCE [LARGE SCALE GENOMIC DNA]</scope>
    <source>
        <strain evidence="4">if_2019</strain>
        <tissue evidence="3">Muscle</tissue>
    </source>
</reference>
<evidence type="ECO:0000256" key="1">
    <source>
        <dbReference type="SAM" id="MobiDB-lite"/>
    </source>
</evidence>
<accession>A0ABV0T2L4</accession>
<evidence type="ECO:0000313" key="4">
    <source>
        <dbReference type="Proteomes" id="UP001482620"/>
    </source>
</evidence>
<keyword evidence="2" id="KW-0472">Membrane</keyword>
<dbReference type="Proteomes" id="UP001482620">
    <property type="component" value="Unassembled WGS sequence"/>
</dbReference>
<feature type="transmembrane region" description="Helical" evidence="2">
    <location>
        <begin position="6"/>
        <end position="29"/>
    </location>
</feature>
<keyword evidence="2" id="KW-0812">Transmembrane</keyword>
<evidence type="ECO:0000256" key="2">
    <source>
        <dbReference type="SAM" id="Phobius"/>
    </source>
</evidence>
<dbReference type="EMBL" id="JAHRIQ010015713">
    <property type="protein sequence ID" value="MEQ2226631.1"/>
    <property type="molecule type" value="Genomic_DNA"/>
</dbReference>
<organism evidence="3 4">
    <name type="scientific">Ilyodon furcidens</name>
    <name type="common">goldbreast splitfin</name>
    <dbReference type="NCBI Taxonomy" id="33524"/>
    <lineage>
        <taxon>Eukaryota</taxon>
        <taxon>Metazoa</taxon>
        <taxon>Chordata</taxon>
        <taxon>Craniata</taxon>
        <taxon>Vertebrata</taxon>
        <taxon>Euteleostomi</taxon>
        <taxon>Actinopterygii</taxon>
        <taxon>Neopterygii</taxon>
        <taxon>Teleostei</taxon>
        <taxon>Neoteleostei</taxon>
        <taxon>Acanthomorphata</taxon>
        <taxon>Ovalentaria</taxon>
        <taxon>Atherinomorphae</taxon>
        <taxon>Cyprinodontiformes</taxon>
        <taxon>Goodeidae</taxon>
        <taxon>Ilyodon</taxon>
    </lineage>
</organism>
<evidence type="ECO:0008006" key="5">
    <source>
        <dbReference type="Google" id="ProtNLM"/>
    </source>
</evidence>
<sequence>MPLFMSFSVLLLQMSASVFVFVFVFLLLLRGFSPAQLMLRPHILLPSQYSVFRVLESGEYLDSRPLHHSPSLPLQQDASAPVSTEGHPDSSSRSPSVFLPPLRVSSTLQPLLPLGIISTLQLPPTSRHHHHLHP</sequence>
<comment type="caution">
    <text evidence="3">The sequence shown here is derived from an EMBL/GenBank/DDBJ whole genome shotgun (WGS) entry which is preliminary data.</text>
</comment>
<protein>
    <recommendedName>
        <fullName evidence="5">Secreted protein</fullName>
    </recommendedName>
</protein>
<name>A0ABV0T2L4_9TELE</name>